<evidence type="ECO:0000313" key="5">
    <source>
        <dbReference type="Proteomes" id="UP000017908"/>
    </source>
</evidence>
<organism evidence="4 5">
    <name type="scientific">Megasphaera elsdenii CAG:570</name>
    <dbReference type="NCBI Taxonomy" id="1263087"/>
    <lineage>
        <taxon>Bacteria</taxon>
        <taxon>Bacillati</taxon>
        <taxon>Bacillota</taxon>
        <taxon>Negativicutes</taxon>
        <taxon>Veillonellales</taxon>
        <taxon>Veillonellaceae</taxon>
        <taxon>Megasphaera</taxon>
    </lineage>
</organism>
<accession>R7MUC0</accession>
<dbReference type="GO" id="GO:0016787">
    <property type="term" value="F:hydrolase activity"/>
    <property type="evidence" value="ECO:0007669"/>
    <property type="project" value="UniProtKB-KW"/>
</dbReference>
<comment type="similarity">
    <text evidence="1">Belongs to the isochorismatase family.</text>
</comment>
<dbReference type="AlphaFoldDB" id="R7MUC0"/>
<evidence type="ECO:0000256" key="1">
    <source>
        <dbReference type="ARBA" id="ARBA00006336"/>
    </source>
</evidence>
<keyword evidence="2" id="KW-0378">Hydrolase</keyword>
<dbReference type="Pfam" id="PF00857">
    <property type="entry name" value="Isochorismatase"/>
    <property type="match status" value="1"/>
</dbReference>
<dbReference type="InterPro" id="IPR050272">
    <property type="entry name" value="Isochorismatase-like_hydrls"/>
</dbReference>
<proteinExistence type="inferred from homology"/>
<evidence type="ECO:0000313" key="4">
    <source>
        <dbReference type="EMBL" id="CDF04739.1"/>
    </source>
</evidence>
<evidence type="ECO:0000256" key="2">
    <source>
        <dbReference type="ARBA" id="ARBA00022801"/>
    </source>
</evidence>
<dbReference type="SUPFAM" id="SSF52499">
    <property type="entry name" value="Isochorismatase-like hydrolases"/>
    <property type="match status" value="1"/>
</dbReference>
<name>R7MUC0_MEGEL</name>
<dbReference type="InterPro" id="IPR000868">
    <property type="entry name" value="Isochorismatase-like_dom"/>
</dbReference>
<dbReference type="PANTHER" id="PTHR43540">
    <property type="entry name" value="PEROXYUREIDOACRYLATE/UREIDOACRYLATE AMIDOHYDROLASE-RELATED"/>
    <property type="match status" value="1"/>
</dbReference>
<evidence type="ECO:0000259" key="3">
    <source>
        <dbReference type="Pfam" id="PF00857"/>
    </source>
</evidence>
<dbReference type="Proteomes" id="UP000017908">
    <property type="component" value="Unassembled WGS sequence"/>
</dbReference>
<dbReference type="InterPro" id="IPR036380">
    <property type="entry name" value="Isochorismatase-like_sf"/>
</dbReference>
<dbReference type="PANTHER" id="PTHR43540:SF6">
    <property type="entry name" value="ISOCHORISMATASE-LIKE DOMAIN-CONTAINING PROTEIN"/>
    <property type="match status" value="1"/>
</dbReference>
<comment type="caution">
    <text evidence="4">The sequence shown here is derived from an EMBL/GenBank/DDBJ whole genome shotgun (WGS) entry which is preliminary data.</text>
</comment>
<reference evidence="4" key="1">
    <citation type="submission" date="2012-11" db="EMBL/GenBank/DDBJ databases">
        <title>Dependencies among metagenomic species, viruses, plasmids and units of genetic variation.</title>
        <authorList>
            <person name="Nielsen H.B."/>
            <person name="Almeida M."/>
            <person name="Juncker A.S."/>
            <person name="Rasmussen S."/>
            <person name="Li J."/>
            <person name="Sunagawa S."/>
            <person name="Plichta D."/>
            <person name="Gautier L."/>
            <person name="Le Chatelier E."/>
            <person name="Peletier E."/>
            <person name="Bonde I."/>
            <person name="Nielsen T."/>
            <person name="Manichanh C."/>
            <person name="Arumugam M."/>
            <person name="Batto J."/>
            <person name="Santos M.B.Q.D."/>
            <person name="Blom N."/>
            <person name="Borruel N."/>
            <person name="Burgdorf K.S."/>
            <person name="Boumezbeur F."/>
            <person name="Casellas F."/>
            <person name="Dore J."/>
            <person name="Guarner F."/>
            <person name="Hansen T."/>
            <person name="Hildebrand F."/>
            <person name="Kaas R.S."/>
            <person name="Kennedy S."/>
            <person name="Kristiansen K."/>
            <person name="Kultima J.R."/>
            <person name="Leonard P."/>
            <person name="Levenez F."/>
            <person name="Lund O."/>
            <person name="Moumen B."/>
            <person name="Le Paslier D."/>
            <person name="Pons N."/>
            <person name="Pedersen O."/>
            <person name="Prifti E."/>
            <person name="Qin J."/>
            <person name="Raes J."/>
            <person name="Tap J."/>
            <person name="Tims S."/>
            <person name="Ussery D.W."/>
            <person name="Yamada T."/>
            <person name="MetaHit consortium"/>
            <person name="Renault P."/>
            <person name="Sicheritz-Ponten T."/>
            <person name="Bork P."/>
            <person name="Wang J."/>
            <person name="Brunak S."/>
            <person name="Ehrlich S.D."/>
        </authorList>
    </citation>
    <scope>NUCLEOTIDE SEQUENCE [LARGE SCALE GENOMIC DNA]</scope>
</reference>
<gene>
    <name evidence="4" type="ORF">BN715_01064</name>
</gene>
<feature type="domain" description="Isochorismatase-like" evidence="3">
    <location>
        <begin position="7"/>
        <end position="172"/>
    </location>
</feature>
<dbReference type="CDD" id="cd00431">
    <property type="entry name" value="cysteine_hydrolases"/>
    <property type="match status" value="1"/>
</dbReference>
<protein>
    <submittedName>
        <fullName evidence="4">Amidase</fullName>
    </submittedName>
</protein>
<sequence>MTAMTQAYIIIDMQNDFIDGALGNAQAQAIVPKVEAKIVASKKDEDQETDLIFTQDTHGEDYSETQEGRKLPIPHCIKDTRGWRICKQLLPYTMWATILEKPSFGCPALVDEVRDYDRLVLMGLCTDICVIANAMMLKSFYPEKEIIVDSTCCAGSTPENHEKALQAMKACQIDIL</sequence>
<dbReference type="Gene3D" id="3.40.50.850">
    <property type="entry name" value="Isochorismatase-like"/>
    <property type="match status" value="1"/>
</dbReference>
<dbReference type="EMBL" id="CBKE010000134">
    <property type="protein sequence ID" value="CDF04739.1"/>
    <property type="molecule type" value="Genomic_DNA"/>
</dbReference>